<reference evidence="2" key="1">
    <citation type="journal article" date="2020" name="Nat. Commun.">
        <title>Genome assembly of wild tea tree DASZ reveals pedigree and selection history of tea varieties.</title>
        <authorList>
            <person name="Zhang W."/>
            <person name="Zhang Y."/>
            <person name="Qiu H."/>
            <person name="Guo Y."/>
            <person name="Wan H."/>
            <person name="Zhang X."/>
            <person name="Scossa F."/>
            <person name="Alseekh S."/>
            <person name="Zhang Q."/>
            <person name="Wang P."/>
            <person name="Xu L."/>
            <person name="Schmidt M.H."/>
            <person name="Jia X."/>
            <person name="Li D."/>
            <person name="Zhu A."/>
            <person name="Guo F."/>
            <person name="Chen W."/>
            <person name="Ni D."/>
            <person name="Usadel B."/>
            <person name="Fernie A.R."/>
            <person name="Wen W."/>
        </authorList>
    </citation>
    <scope>NUCLEOTIDE SEQUENCE [LARGE SCALE GENOMIC DNA]</scope>
    <source>
        <strain evidence="2">cv. G240</strain>
    </source>
</reference>
<dbReference type="AlphaFoldDB" id="A0A7J7FR48"/>
<gene>
    <name evidence="1" type="ORF">HYC85_031608</name>
</gene>
<keyword evidence="2" id="KW-1185">Reference proteome</keyword>
<comment type="caution">
    <text evidence="1">The sequence shown here is derived from an EMBL/GenBank/DDBJ whole genome shotgun (WGS) entry which is preliminary data.</text>
</comment>
<proteinExistence type="predicted"/>
<reference evidence="1 2" key="2">
    <citation type="submission" date="2020-07" db="EMBL/GenBank/DDBJ databases">
        <title>Genome assembly of wild tea tree DASZ reveals pedigree and selection history of tea varieties.</title>
        <authorList>
            <person name="Zhang W."/>
        </authorList>
    </citation>
    <scope>NUCLEOTIDE SEQUENCE [LARGE SCALE GENOMIC DNA]</scope>
    <source>
        <strain evidence="2">cv. G240</strain>
        <tissue evidence="1">Leaf</tissue>
    </source>
</reference>
<dbReference type="EMBL" id="JACBKZ010000015">
    <property type="protein sequence ID" value="KAF5930735.1"/>
    <property type="molecule type" value="Genomic_DNA"/>
</dbReference>
<sequence length="110" mass="12132">MEEEDRQDKLKSSLPFDKFLHLNPLKIALIKDIMDDEDFQFVCGSALPHWKSSVGIDDEVGPLGILPMVGRNMSDSFLFSVVFGPSGPSVRLGQIVVIVGQMEVVKASLQ</sequence>
<accession>A0A7J7FR48</accession>
<organism evidence="1 2">
    <name type="scientific">Camellia sinensis</name>
    <name type="common">Tea plant</name>
    <name type="synonym">Thea sinensis</name>
    <dbReference type="NCBI Taxonomy" id="4442"/>
    <lineage>
        <taxon>Eukaryota</taxon>
        <taxon>Viridiplantae</taxon>
        <taxon>Streptophyta</taxon>
        <taxon>Embryophyta</taxon>
        <taxon>Tracheophyta</taxon>
        <taxon>Spermatophyta</taxon>
        <taxon>Magnoliopsida</taxon>
        <taxon>eudicotyledons</taxon>
        <taxon>Gunneridae</taxon>
        <taxon>Pentapetalae</taxon>
        <taxon>asterids</taxon>
        <taxon>Ericales</taxon>
        <taxon>Theaceae</taxon>
        <taxon>Camellia</taxon>
    </lineage>
</organism>
<evidence type="ECO:0000313" key="1">
    <source>
        <dbReference type="EMBL" id="KAF5930735.1"/>
    </source>
</evidence>
<name>A0A7J7FR48_CAMSI</name>
<dbReference type="Proteomes" id="UP000593564">
    <property type="component" value="Unassembled WGS sequence"/>
</dbReference>
<evidence type="ECO:0000313" key="2">
    <source>
        <dbReference type="Proteomes" id="UP000593564"/>
    </source>
</evidence>
<protein>
    <submittedName>
        <fullName evidence="1">Uncharacterized protein</fullName>
    </submittedName>
</protein>